<dbReference type="GO" id="GO:0051087">
    <property type="term" value="F:protein-folding chaperone binding"/>
    <property type="evidence" value="ECO:0007669"/>
    <property type="project" value="InterPro"/>
</dbReference>
<comment type="subcellular location">
    <subcellularLocation>
        <location evidence="1 10">Mitochondrion matrix</location>
    </subcellularLocation>
</comment>
<dbReference type="RefSeq" id="XP_021849024.1">
    <property type="nucleotide sequence ID" value="XM_021993332.2"/>
</dbReference>
<evidence type="ECO:0000256" key="3">
    <source>
        <dbReference type="ARBA" id="ARBA00022723"/>
    </source>
</evidence>
<dbReference type="PANTHER" id="PTHR21237:SF23">
    <property type="entry name" value="GRPE PROTEIN HOMOLOG, MITOCHONDRIAL"/>
    <property type="match status" value="1"/>
</dbReference>
<dbReference type="PRINTS" id="PR00773">
    <property type="entry name" value="GRPEPROTEIN"/>
</dbReference>
<keyword evidence="6" id="KW-0809">Transit peptide</keyword>
<evidence type="ECO:0000256" key="6">
    <source>
        <dbReference type="ARBA" id="ARBA00022946"/>
    </source>
</evidence>
<dbReference type="KEGG" id="soe:110788693"/>
<accession>A0A9R0JVX6</accession>
<dbReference type="FunFam" id="2.30.22.10:FF:000002">
    <property type="entry name" value="GrpE protein homolog"/>
    <property type="match status" value="1"/>
</dbReference>
<evidence type="ECO:0000256" key="12">
    <source>
        <dbReference type="SAM" id="MobiDB-lite"/>
    </source>
</evidence>
<keyword evidence="8 10" id="KW-0143">Chaperone</keyword>
<keyword evidence="3" id="KW-0479">Metal-binding</keyword>
<keyword evidence="7 10" id="KW-0496">Mitochondrion</keyword>
<evidence type="ECO:0000256" key="1">
    <source>
        <dbReference type="ARBA" id="ARBA00004305"/>
    </source>
</evidence>
<dbReference type="SUPFAM" id="SSF58014">
    <property type="entry name" value="Coiled-coil domain of nucleotide exchange factor GrpE"/>
    <property type="match status" value="1"/>
</dbReference>
<evidence type="ECO:0000256" key="11">
    <source>
        <dbReference type="RuleBase" id="RU004478"/>
    </source>
</evidence>
<dbReference type="AlphaFoldDB" id="A0A9R0JVX6"/>
<dbReference type="HAMAP" id="MF_01151">
    <property type="entry name" value="GrpE"/>
    <property type="match status" value="1"/>
</dbReference>
<protein>
    <recommendedName>
        <fullName evidence="10">GrpE protein homolog</fullName>
    </recommendedName>
</protein>
<dbReference type="GO" id="GO:0005524">
    <property type="term" value="F:ATP binding"/>
    <property type="evidence" value="ECO:0007669"/>
    <property type="project" value="UniProtKB-KW"/>
</dbReference>
<feature type="region of interest" description="Disordered" evidence="12">
    <location>
        <begin position="74"/>
        <end position="153"/>
    </location>
</feature>
<evidence type="ECO:0000313" key="13">
    <source>
        <dbReference type="Proteomes" id="UP000813463"/>
    </source>
</evidence>
<comment type="subunit">
    <text evidence="9">Probable component of the PAM complex, at least composed of SSC1 (mtHsp70), MGE1, TIM44, PAM16/TIM16, PAM17 and PAM18/TIM14. Interacts with SSQ1.</text>
</comment>
<dbReference type="SUPFAM" id="SSF51064">
    <property type="entry name" value="Head domain of nucleotide exchange factor GrpE"/>
    <property type="match status" value="1"/>
</dbReference>
<evidence type="ECO:0000313" key="14">
    <source>
        <dbReference type="RefSeq" id="XP_021849024.1"/>
    </source>
</evidence>
<reference evidence="14" key="2">
    <citation type="submission" date="2025-08" db="UniProtKB">
        <authorList>
            <consortium name="RefSeq"/>
        </authorList>
    </citation>
    <scope>IDENTIFICATION</scope>
    <source>
        <tissue evidence="14">Leaf</tissue>
    </source>
</reference>
<comment type="function">
    <text evidence="10">Essential component of the PAM complex, a complex required for the translocation of transit peptide-containing proteins from the inner membrane into the mitochondrial matrix in an ATP-dependent manner.</text>
</comment>
<evidence type="ECO:0000256" key="9">
    <source>
        <dbReference type="ARBA" id="ARBA00063669"/>
    </source>
</evidence>
<dbReference type="OrthoDB" id="201635at2759"/>
<comment type="similarity">
    <text evidence="2 11">Belongs to the GrpE family.</text>
</comment>
<evidence type="ECO:0000256" key="2">
    <source>
        <dbReference type="ARBA" id="ARBA00009054"/>
    </source>
</evidence>
<sequence>MSLTRVLGRASRTNLTQCRGYLLSPASPVHHPNYSFSLLCNHFHSRSEVSSKASHLRNGLRSVVAFKNCGMSTFASPEQEQGTPTEKKGNNGGADASKQAGEGSSTEGETSVQSPKAGSSSDSQPTSQSVKRQRRGTKRTAFSDSDSEGDMDDLSREDLVKIVLEKEEVLENKQKEFAEFKDKFLRSYAEMENVMERTRRDAENSKKFAVQSFAKNLLDVADNLGRAASVTRESLKKIDVSQDTVGAMPLLKTLLEGVEMTDKQLAEVFRKAGIEKYDPTNEQFDPNRHNAVFQVPDNSKPPETVAVVLKAGYTLHDRIIRPAEVGVTIALEKNEADS</sequence>
<dbReference type="InterPro" id="IPR013805">
    <property type="entry name" value="GrpE_CC"/>
</dbReference>
<evidence type="ECO:0000256" key="4">
    <source>
        <dbReference type="ARBA" id="ARBA00022741"/>
    </source>
</evidence>
<dbReference type="Gene3D" id="2.30.22.10">
    <property type="entry name" value="Head domain of nucleotide exchange factor GrpE"/>
    <property type="match status" value="1"/>
</dbReference>
<proteinExistence type="inferred from homology"/>
<feature type="compositionally biased region" description="Polar residues" evidence="12">
    <location>
        <begin position="102"/>
        <end position="118"/>
    </location>
</feature>
<dbReference type="Proteomes" id="UP000813463">
    <property type="component" value="Chromosome 4"/>
</dbReference>
<evidence type="ECO:0000256" key="7">
    <source>
        <dbReference type="ARBA" id="ARBA00023128"/>
    </source>
</evidence>
<dbReference type="PANTHER" id="PTHR21237">
    <property type="entry name" value="GRPE PROTEIN"/>
    <property type="match status" value="1"/>
</dbReference>
<dbReference type="GO" id="GO:0006457">
    <property type="term" value="P:protein folding"/>
    <property type="evidence" value="ECO:0007669"/>
    <property type="project" value="InterPro"/>
</dbReference>
<dbReference type="GO" id="GO:0046872">
    <property type="term" value="F:metal ion binding"/>
    <property type="evidence" value="ECO:0007669"/>
    <property type="project" value="UniProtKB-KW"/>
</dbReference>
<organism evidence="13 14">
    <name type="scientific">Spinacia oleracea</name>
    <name type="common">Spinach</name>
    <dbReference type="NCBI Taxonomy" id="3562"/>
    <lineage>
        <taxon>Eukaryota</taxon>
        <taxon>Viridiplantae</taxon>
        <taxon>Streptophyta</taxon>
        <taxon>Embryophyta</taxon>
        <taxon>Tracheophyta</taxon>
        <taxon>Spermatophyta</taxon>
        <taxon>Magnoliopsida</taxon>
        <taxon>eudicotyledons</taxon>
        <taxon>Gunneridae</taxon>
        <taxon>Pentapetalae</taxon>
        <taxon>Caryophyllales</taxon>
        <taxon>Chenopodiaceae</taxon>
        <taxon>Chenopodioideae</taxon>
        <taxon>Anserineae</taxon>
        <taxon>Spinacia</taxon>
    </lineage>
</organism>
<gene>
    <name evidence="14" type="primary">LOC110788693</name>
</gene>
<keyword evidence="13" id="KW-1185">Reference proteome</keyword>
<evidence type="ECO:0000256" key="5">
    <source>
        <dbReference type="ARBA" id="ARBA00022840"/>
    </source>
</evidence>
<reference evidence="13" key="1">
    <citation type="journal article" date="2021" name="Nat. Commun.">
        <title>Genomic analyses provide insights into spinach domestication and the genetic basis of agronomic traits.</title>
        <authorList>
            <person name="Cai X."/>
            <person name="Sun X."/>
            <person name="Xu C."/>
            <person name="Sun H."/>
            <person name="Wang X."/>
            <person name="Ge C."/>
            <person name="Zhang Z."/>
            <person name="Wang Q."/>
            <person name="Fei Z."/>
            <person name="Jiao C."/>
            <person name="Wang Q."/>
        </authorList>
    </citation>
    <scope>NUCLEOTIDE SEQUENCE [LARGE SCALE GENOMIC DNA]</scope>
    <source>
        <strain evidence="13">cv. Varoflay</strain>
    </source>
</reference>
<feature type="compositionally biased region" description="Low complexity" evidence="12">
    <location>
        <begin position="119"/>
        <end position="129"/>
    </location>
</feature>
<keyword evidence="4" id="KW-0547">Nucleotide-binding</keyword>
<dbReference type="PROSITE" id="PS01071">
    <property type="entry name" value="GRPE"/>
    <property type="match status" value="1"/>
</dbReference>
<dbReference type="Pfam" id="PF01025">
    <property type="entry name" value="GrpE"/>
    <property type="match status" value="1"/>
</dbReference>
<feature type="compositionally biased region" description="Polar residues" evidence="12">
    <location>
        <begin position="74"/>
        <end position="84"/>
    </location>
</feature>
<evidence type="ECO:0000256" key="8">
    <source>
        <dbReference type="ARBA" id="ARBA00023186"/>
    </source>
</evidence>
<dbReference type="GO" id="GO:0042803">
    <property type="term" value="F:protein homodimerization activity"/>
    <property type="evidence" value="ECO:0007669"/>
    <property type="project" value="InterPro"/>
</dbReference>
<dbReference type="GO" id="GO:0030150">
    <property type="term" value="P:protein import into mitochondrial matrix"/>
    <property type="evidence" value="ECO:0000318"/>
    <property type="project" value="GO_Central"/>
</dbReference>
<evidence type="ECO:0000256" key="10">
    <source>
        <dbReference type="RuleBase" id="RU000640"/>
    </source>
</evidence>
<dbReference type="InterPro" id="IPR000740">
    <property type="entry name" value="GrpE"/>
</dbReference>
<dbReference type="InterPro" id="IPR009012">
    <property type="entry name" value="GrpE_head"/>
</dbReference>
<dbReference type="FunFam" id="3.90.20.20:FF:000005">
    <property type="entry name" value="GrpE protein homolog"/>
    <property type="match status" value="1"/>
</dbReference>
<dbReference type="GO" id="GO:0001405">
    <property type="term" value="C:PAM complex, Tim23 associated import motor"/>
    <property type="evidence" value="ECO:0000318"/>
    <property type="project" value="GO_Central"/>
</dbReference>
<keyword evidence="5" id="KW-0067">ATP-binding</keyword>
<dbReference type="CDD" id="cd00446">
    <property type="entry name" value="GrpE"/>
    <property type="match status" value="1"/>
</dbReference>
<dbReference type="Gene3D" id="3.90.20.20">
    <property type="match status" value="1"/>
</dbReference>
<dbReference type="GO" id="GO:0000774">
    <property type="term" value="F:adenyl-nucleotide exchange factor activity"/>
    <property type="evidence" value="ECO:0000318"/>
    <property type="project" value="GO_Central"/>
</dbReference>
<dbReference type="GeneID" id="110788693"/>
<name>A0A9R0JVX6_SPIOL</name>
<dbReference type="GO" id="GO:0051082">
    <property type="term" value="F:unfolded protein binding"/>
    <property type="evidence" value="ECO:0000318"/>
    <property type="project" value="GO_Central"/>
</dbReference>